<keyword evidence="6" id="KW-1185">Reference proteome</keyword>
<dbReference type="EMBL" id="VJMH01006219">
    <property type="protein sequence ID" value="KAF0691033.1"/>
    <property type="molecule type" value="Genomic_DNA"/>
</dbReference>
<sequence length="92" mass="10177">MDQEPGTHEEIQAFAATFGTSFPLFAKADVVGSTAQPVFQYLTAHLGDPKWNFTKYLVGRDGHPFKRYGPKTPPLSLEDDIESLLVAPRAKL</sequence>
<dbReference type="PANTHER" id="PTHR11592:SF78">
    <property type="entry name" value="GLUTATHIONE PEROXIDASE"/>
    <property type="match status" value="1"/>
</dbReference>
<dbReference type="PROSITE" id="PS51355">
    <property type="entry name" value="GLUTATHIONE_PEROXID_3"/>
    <property type="match status" value="1"/>
</dbReference>
<dbReference type="InterPro" id="IPR000889">
    <property type="entry name" value="Glutathione_peroxidase"/>
</dbReference>
<dbReference type="Gene3D" id="3.40.30.10">
    <property type="entry name" value="Glutaredoxin"/>
    <property type="match status" value="1"/>
</dbReference>
<dbReference type="OrthoDB" id="446890at2759"/>
<dbReference type="GO" id="GO:0004601">
    <property type="term" value="F:peroxidase activity"/>
    <property type="evidence" value="ECO:0007669"/>
    <property type="project" value="UniProtKB-KW"/>
</dbReference>
<accession>A0A485L888</accession>
<comment type="similarity">
    <text evidence="1">Belongs to the glutathione peroxidase family.</text>
</comment>
<gene>
    <name evidence="5" type="primary">Aste57867_17644</name>
    <name evidence="4" type="ORF">As57867_017584</name>
    <name evidence="5" type="ORF">ASTE57867_17644</name>
</gene>
<reference evidence="4" key="2">
    <citation type="submission" date="2019-06" db="EMBL/GenBank/DDBJ databases">
        <title>Genomics analysis of Aphanomyces spp. identifies a new class of oomycete effector associated with host adaptation.</title>
        <authorList>
            <person name="Gaulin E."/>
        </authorList>
    </citation>
    <scope>NUCLEOTIDE SEQUENCE</scope>
    <source>
        <strain evidence="4">CBS 578.67</strain>
    </source>
</reference>
<keyword evidence="2" id="KW-0575">Peroxidase</keyword>
<dbReference type="GO" id="GO:0006979">
    <property type="term" value="P:response to oxidative stress"/>
    <property type="evidence" value="ECO:0007669"/>
    <property type="project" value="InterPro"/>
</dbReference>
<dbReference type="EMBL" id="CAADRA010006240">
    <property type="protein sequence ID" value="VFT94395.1"/>
    <property type="molecule type" value="Genomic_DNA"/>
</dbReference>
<name>A0A485L888_9STRA</name>
<dbReference type="PANTHER" id="PTHR11592">
    <property type="entry name" value="GLUTATHIONE PEROXIDASE"/>
    <property type="match status" value="1"/>
</dbReference>
<dbReference type="SUPFAM" id="SSF52833">
    <property type="entry name" value="Thioredoxin-like"/>
    <property type="match status" value="1"/>
</dbReference>
<protein>
    <submittedName>
        <fullName evidence="5">Aste57867_17644 protein</fullName>
    </submittedName>
</protein>
<evidence type="ECO:0000256" key="1">
    <source>
        <dbReference type="ARBA" id="ARBA00006926"/>
    </source>
</evidence>
<evidence type="ECO:0000313" key="6">
    <source>
        <dbReference type="Proteomes" id="UP000332933"/>
    </source>
</evidence>
<reference evidence="5 6" key="1">
    <citation type="submission" date="2019-03" db="EMBL/GenBank/DDBJ databases">
        <authorList>
            <person name="Gaulin E."/>
            <person name="Dumas B."/>
        </authorList>
    </citation>
    <scope>NUCLEOTIDE SEQUENCE [LARGE SCALE GENOMIC DNA]</scope>
    <source>
        <strain evidence="5">CBS 568.67</strain>
    </source>
</reference>
<dbReference type="AlphaFoldDB" id="A0A485L888"/>
<evidence type="ECO:0000256" key="3">
    <source>
        <dbReference type="ARBA" id="ARBA00023002"/>
    </source>
</evidence>
<dbReference type="Proteomes" id="UP000332933">
    <property type="component" value="Unassembled WGS sequence"/>
</dbReference>
<proteinExistence type="inferred from homology"/>
<organism evidence="5 6">
    <name type="scientific">Aphanomyces stellatus</name>
    <dbReference type="NCBI Taxonomy" id="120398"/>
    <lineage>
        <taxon>Eukaryota</taxon>
        <taxon>Sar</taxon>
        <taxon>Stramenopiles</taxon>
        <taxon>Oomycota</taxon>
        <taxon>Saprolegniomycetes</taxon>
        <taxon>Saprolegniales</taxon>
        <taxon>Verrucalvaceae</taxon>
        <taxon>Aphanomyces</taxon>
    </lineage>
</organism>
<dbReference type="Pfam" id="PF00255">
    <property type="entry name" value="GSHPx"/>
    <property type="match status" value="1"/>
</dbReference>
<dbReference type="InterPro" id="IPR036249">
    <property type="entry name" value="Thioredoxin-like_sf"/>
</dbReference>
<evidence type="ECO:0000313" key="4">
    <source>
        <dbReference type="EMBL" id="KAF0691033.1"/>
    </source>
</evidence>
<evidence type="ECO:0000313" key="5">
    <source>
        <dbReference type="EMBL" id="VFT94395.1"/>
    </source>
</evidence>
<keyword evidence="3" id="KW-0560">Oxidoreductase</keyword>
<evidence type="ECO:0000256" key="2">
    <source>
        <dbReference type="ARBA" id="ARBA00022559"/>
    </source>
</evidence>